<feature type="transmembrane region" description="Helical" evidence="7">
    <location>
        <begin position="239"/>
        <end position="256"/>
    </location>
</feature>
<feature type="transmembrane region" description="Helical" evidence="7">
    <location>
        <begin position="174"/>
        <end position="196"/>
    </location>
</feature>
<dbReference type="GO" id="GO:1902600">
    <property type="term" value="P:proton transmembrane transport"/>
    <property type="evidence" value="ECO:0007669"/>
    <property type="project" value="InterPro"/>
</dbReference>
<gene>
    <name evidence="9" type="ORF">COT25_04540</name>
</gene>
<dbReference type="Pfam" id="PF02254">
    <property type="entry name" value="TrkA_N"/>
    <property type="match status" value="1"/>
</dbReference>
<name>A0A2H0YRQ2_9BACT</name>
<evidence type="ECO:0000313" key="9">
    <source>
        <dbReference type="EMBL" id="PIS41168.1"/>
    </source>
</evidence>
<organism evidence="9 10">
    <name type="scientific">Candidatus Kerfeldbacteria bacterium CG08_land_8_20_14_0_20_42_7</name>
    <dbReference type="NCBI Taxonomy" id="2014245"/>
    <lineage>
        <taxon>Bacteria</taxon>
        <taxon>Candidatus Kerfeldiibacteriota</taxon>
    </lineage>
</organism>
<keyword evidence="5 7" id="KW-1133">Transmembrane helix</keyword>
<reference evidence="10" key="1">
    <citation type="submission" date="2017-09" db="EMBL/GenBank/DDBJ databases">
        <title>Depth-based differentiation of microbial function through sediment-hosted aquifers and enrichment of novel symbionts in the deep terrestrial subsurface.</title>
        <authorList>
            <person name="Probst A.J."/>
            <person name="Ladd B."/>
            <person name="Jarett J.K."/>
            <person name="Geller-Mcgrath D.E."/>
            <person name="Sieber C.M.K."/>
            <person name="Emerson J.B."/>
            <person name="Anantharaman K."/>
            <person name="Thomas B.C."/>
            <person name="Malmstrom R."/>
            <person name="Stieglmeier M."/>
            <person name="Klingl A."/>
            <person name="Woyke T."/>
            <person name="Ryan C.M."/>
            <person name="Banfield J.F."/>
        </authorList>
    </citation>
    <scope>NUCLEOTIDE SEQUENCE [LARGE SCALE GENOMIC DNA]</scope>
</reference>
<dbReference type="InterPro" id="IPR006153">
    <property type="entry name" value="Cation/H_exchanger_TM"/>
</dbReference>
<dbReference type="EMBL" id="PEXV01000145">
    <property type="protein sequence ID" value="PIS41168.1"/>
    <property type="molecule type" value="Genomic_DNA"/>
</dbReference>
<dbReference type="PANTHER" id="PTHR42751">
    <property type="entry name" value="SODIUM/HYDROGEN EXCHANGER FAMILY/TRKA DOMAIN PROTEIN"/>
    <property type="match status" value="1"/>
</dbReference>
<accession>A0A2H0YRQ2</accession>
<feature type="transmembrane region" description="Helical" evidence="7">
    <location>
        <begin position="146"/>
        <end position="168"/>
    </location>
</feature>
<comment type="subcellular location">
    <subcellularLocation>
        <location evidence="1">Membrane</location>
        <topology evidence="1">Multi-pass membrane protein</topology>
    </subcellularLocation>
</comment>
<dbReference type="GO" id="GO:0015297">
    <property type="term" value="F:antiporter activity"/>
    <property type="evidence" value="ECO:0007669"/>
    <property type="project" value="InterPro"/>
</dbReference>
<feature type="transmembrane region" description="Helical" evidence="7">
    <location>
        <begin position="216"/>
        <end position="233"/>
    </location>
</feature>
<protein>
    <submittedName>
        <fullName evidence="9">Sodium:proton exchanger</fullName>
    </submittedName>
</protein>
<feature type="transmembrane region" description="Helical" evidence="7">
    <location>
        <begin position="30"/>
        <end position="48"/>
    </location>
</feature>
<evidence type="ECO:0000256" key="5">
    <source>
        <dbReference type="ARBA" id="ARBA00022989"/>
    </source>
</evidence>
<evidence type="ECO:0000256" key="1">
    <source>
        <dbReference type="ARBA" id="ARBA00004141"/>
    </source>
</evidence>
<feature type="transmembrane region" description="Helical" evidence="7">
    <location>
        <begin position="326"/>
        <end position="349"/>
    </location>
</feature>
<feature type="transmembrane region" description="Helical" evidence="7">
    <location>
        <begin position="54"/>
        <end position="72"/>
    </location>
</feature>
<dbReference type="GO" id="GO:0016020">
    <property type="term" value="C:membrane"/>
    <property type="evidence" value="ECO:0007669"/>
    <property type="project" value="UniProtKB-SubCell"/>
</dbReference>
<evidence type="ECO:0000313" key="10">
    <source>
        <dbReference type="Proteomes" id="UP000228711"/>
    </source>
</evidence>
<feature type="transmembrane region" description="Helical" evidence="7">
    <location>
        <begin position="84"/>
        <end position="103"/>
    </location>
</feature>
<dbReference type="InterPro" id="IPR003148">
    <property type="entry name" value="RCK_N"/>
</dbReference>
<evidence type="ECO:0000256" key="6">
    <source>
        <dbReference type="ARBA" id="ARBA00023136"/>
    </source>
</evidence>
<evidence type="ECO:0000259" key="8">
    <source>
        <dbReference type="PROSITE" id="PS51201"/>
    </source>
</evidence>
<dbReference type="PANTHER" id="PTHR42751:SF3">
    <property type="entry name" value="SODIUM_GLUTAMATE SYMPORTER"/>
    <property type="match status" value="1"/>
</dbReference>
<evidence type="ECO:0000256" key="7">
    <source>
        <dbReference type="SAM" id="Phobius"/>
    </source>
</evidence>
<dbReference type="InterPro" id="IPR036291">
    <property type="entry name" value="NAD(P)-bd_dom_sf"/>
</dbReference>
<keyword evidence="6 7" id="KW-0472">Membrane</keyword>
<comment type="similarity">
    <text evidence="2">Belongs to the monovalent cation:proton antiporter 2 (CPA2) transporter (TC 2.A.37) family.</text>
</comment>
<dbReference type="Gene3D" id="3.40.50.720">
    <property type="entry name" value="NAD(P)-binding Rossmann-like Domain"/>
    <property type="match status" value="1"/>
</dbReference>
<comment type="caution">
    <text evidence="9">The sequence shown here is derived from an EMBL/GenBank/DDBJ whole genome shotgun (WGS) entry which is preliminary data.</text>
</comment>
<evidence type="ECO:0000256" key="4">
    <source>
        <dbReference type="ARBA" id="ARBA00022692"/>
    </source>
</evidence>
<sequence>MAHTFVDVSLVIVLAAALGLLAHALRQPTIVAYLATGIIVSLFGVLNLNSKSVLDVMATFGITFLLFLVGLEMKFSELKSVGKAIVLTGFGQIFFTALIGYGIVRLLGFSLVESLYISVALTFSSTIIIVKLLSEKRDMQSLYGRIVIGFLLLQDVVAMIILIVLSAIQQSPEGPISFMVIVIIAAKIILLFGGTLWLSRKVIPTYIQRIARNQELLFIASIAWAFGVALFVSSPLIGFSIEIGGFLAGLALAQSAEQFQINARIRPLRDFFIVIFFIVLGSSLVISNLHALIVPAIILSLFVIIGNPIIVIIIMGLLGYRRRTSFFASVTVAQISEFSFILMATGLAIGHITGSAVALVTIVGVVTIMISTYLVTRSEALYNLIQPFLKIFEKKNHIEKNEHRVKTNKHIVLVGAHRLGQYLLKNLNPDSVLVVEFDPVVIRQLKEKGYNVIFGDISDPEILEMIQLDNASVILSTIPNLEENLGILRFVKSISPKKRPSVIVNAQHEWEAKEYYKEKADYVLYPHFVGAQHLIQLFKKGTWDKQAAEKLRKQDKIILESV</sequence>
<feature type="transmembrane region" description="Helical" evidence="7">
    <location>
        <begin position="292"/>
        <end position="319"/>
    </location>
</feature>
<feature type="transmembrane region" description="Helical" evidence="7">
    <location>
        <begin position="6"/>
        <end position="25"/>
    </location>
</feature>
<keyword evidence="4 7" id="KW-0812">Transmembrane</keyword>
<dbReference type="GO" id="GO:0006813">
    <property type="term" value="P:potassium ion transport"/>
    <property type="evidence" value="ECO:0007669"/>
    <property type="project" value="InterPro"/>
</dbReference>
<dbReference type="Proteomes" id="UP000228711">
    <property type="component" value="Unassembled WGS sequence"/>
</dbReference>
<feature type="domain" description="RCK N-terminal" evidence="8">
    <location>
        <begin position="408"/>
        <end position="524"/>
    </location>
</feature>
<feature type="transmembrane region" description="Helical" evidence="7">
    <location>
        <begin position="115"/>
        <end position="134"/>
    </location>
</feature>
<evidence type="ECO:0000256" key="3">
    <source>
        <dbReference type="ARBA" id="ARBA00022448"/>
    </source>
</evidence>
<dbReference type="AlphaFoldDB" id="A0A2H0YRQ2"/>
<feature type="transmembrane region" description="Helical" evidence="7">
    <location>
        <begin position="355"/>
        <end position="375"/>
    </location>
</feature>
<keyword evidence="3" id="KW-0813">Transport</keyword>
<feature type="transmembrane region" description="Helical" evidence="7">
    <location>
        <begin position="268"/>
        <end position="286"/>
    </location>
</feature>
<dbReference type="PROSITE" id="PS51201">
    <property type="entry name" value="RCK_N"/>
    <property type="match status" value="1"/>
</dbReference>
<evidence type="ECO:0000256" key="2">
    <source>
        <dbReference type="ARBA" id="ARBA00005551"/>
    </source>
</evidence>
<proteinExistence type="inferred from homology"/>
<dbReference type="InterPro" id="IPR038770">
    <property type="entry name" value="Na+/solute_symporter_sf"/>
</dbReference>
<dbReference type="SUPFAM" id="SSF51735">
    <property type="entry name" value="NAD(P)-binding Rossmann-fold domains"/>
    <property type="match status" value="1"/>
</dbReference>
<dbReference type="Pfam" id="PF00999">
    <property type="entry name" value="Na_H_Exchanger"/>
    <property type="match status" value="1"/>
</dbReference>
<dbReference type="Gene3D" id="1.20.1530.20">
    <property type="match status" value="1"/>
</dbReference>